<feature type="region of interest" description="Disordered" evidence="1">
    <location>
        <begin position="97"/>
        <end position="117"/>
    </location>
</feature>
<evidence type="ECO:0000313" key="4">
    <source>
        <dbReference type="Proteomes" id="UP000011602"/>
    </source>
</evidence>
<dbReference type="Proteomes" id="UP000011602">
    <property type="component" value="Unassembled WGS sequence"/>
</dbReference>
<dbReference type="RefSeq" id="WP_007260504.1">
    <property type="nucleotide sequence ID" value="NZ_AOHZ01000075.1"/>
</dbReference>
<evidence type="ECO:0000313" key="3">
    <source>
        <dbReference type="EMBL" id="ELY52607.1"/>
    </source>
</evidence>
<sequence length="117" mass="12817">MSRRTDTERRVDTPTIGHVSSHDSVAAAITSAVADARGERREAITLPTDRLDPDALDALFLEQDRSRAAELDLQLTATVAGCSVVLYGDGRVVAVPPSRTERTDRTRDGSRRLDDER</sequence>
<dbReference type="STRING" id="1227499.C493_16200"/>
<proteinExistence type="predicted"/>
<dbReference type="Pfam" id="PF18545">
    <property type="entry name" value="HalOD1"/>
    <property type="match status" value="1"/>
</dbReference>
<dbReference type="EMBL" id="AOHZ01000075">
    <property type="protein sequence ID" value="ELY52607.1"/>
    <property type="molecule type" value="Genomic_DNA"/>
</dbReference>
<feature type="compositionally biased region" description="Basic and acidic residues" evidence="1">
    <location>
        <begin position="99"/>
        <end position="117"/>
    </location>
</feature>
<evidence type="ECO:0000256" key="1">
    <source>
        <dbReference type="SAM" id="MobiDB-lite"/>
    </source>
</evidence>
<protein>
    <recommendedName>
        <fullName evidence="2">Halobacterial output domain-containing protein</fullName>
    </recommendedName>
</protein>
<evidence type="ECO:0000259" key="2">
    <source>
        <dbReference type="Pfam" id="PF18545"/>
    </source>
</evidence>
<keyword evidence="4" id="KW-1185">Reference proteome</keyword>
<organism evidence="3 4">
    <name type="scientific">Natronolimnohabitans innermongolicus JCM 12255</name>
    <dbReference type="NCBI Taxonomy" id="1227499"/>
    <lineage>
        <taxon>Archaea</taxon>
        <taxon>Methanobacteriati</taxon>
        <taxon>Methanobacteriota</taxon>
        <taxon>Stenosarchaea group</taxon>
        <taxon>Halobacteria</taxon>
        <taxon>Halobacteriales</taxon>
        <taxon>Natrialbaceae</taxon>
        <taxon>Natronolimnohabitans</taxon>
    </lineage>
</organism>
<name>L9WT54_9EURY</name>
<reference evidence="3 4" key="1">
    <citation type="journal article" date="2014" name="PLoS Genet.">
        <title>Phylogenetically driven sequencing of extremely halophilic archaea reveals strategies for static and dynamic osmo-response.</title>
        <authorList>
            <person name="Becker E.A."/>
            <person name="Seitzer P.M."/>
            <person name="Tritt A."/>
            <person name="Larsen D."/>
            <person name="Krusor M."/>
            <person name="Yao A.I."/>
            <person name="Wu D."/>
            <person name="Madern D."/>
            <person name="Eisen J.A."/>
            <person name="Darling A.E."/>
            <person name="Facciotti M.T."/>
        </authorList>
    </citation>
    <scope>NUCLEOTIDE SEQUENCE [LARGE SCALE GENOMIC DNA]</scope>
    <source>
        <strain evidence="3 4">JCM 12255</strain>
    </source>
</reference>
<dbReference type="AlphaFoldDB" id="L9WT54"/>
<feature type="domain" description="Halobacterial output" evidence="2">
    <location>
        <begin position="22"/>
        <end position="93"/>
    </location>
</feature>
<gene>
    <name evidence="3" type="ORF">C493_16200</name>
</gene>
<comment type="caution">
    <text evidence="3">The sequence shown here is derived from an EMBL/GenBank/DDBJ whole genome shotgun (WGS) entry which is preliminary data.</text>
</comment>
<dbReference type="OrthoDB" id="386570at2157"/>
<dbReference type="InterPro" id="IPR040624">
    <property type="entry name" value="HalOD1"/>
</dbReference>
<accession>L9WT54</accession>